<dbReference type="InterPro" id="IPR015424">
    <property type="entry name" value="PyrdxlP-dep_Trfase"/>
</dbReference>
<evidence type="ECO:0000256" key="5">
    <source>
        <dbReference type="RuleBase" id="RU003560"/>
    </source>
</evidence>
<dbReference type="FunFam" id="3.40.640.10:FF:000004">
    <property type="entry name" value="Acetylornithine aminotransferase"/>
    <property type="match status" value="1"/>
</dbReference>
<dbReference type="OrthoDB" id="9801052at2"/>
<accession>A0A239B6I8</accession>
<dbReference type="GO" id="GO:0030170">
    <property type="term" value="F:pyridoxal phosphate binding"/>
    <property type="evidence" value="ECO:0007669"/>
    <property type="project" value="InterPro"/>
</dbReference>
<dbReference type="Proteomes" id="UP000198304">
    <property type="component" value="Unassembled WGS sequence"/>
</dbReference>
<dbReference type="EMBL" id="FZOJ01000003">
    <property type="protein sequence ID" value="SNS03507.1"/>
    <property type="molecule type" value="Genomic_DNA"/>
</dbReference>
<evidence type="ECO:0000313" key="7">
    <source>
        <dbReference type="Proteomes" id="UP000198304"/>
    </source>
</evidence>
<keyword evidence="4 5" id="KW-0663">Pyridoxal phosphate</keyword>
<dbReference type="InterPro" id="IPR005814">
    <property type="entry name" value="Aminotrans_3"/>
</dbReference>
<dbReference type="PANTHER" id="PTHR11986:SF79">
    <property type="entry name" value="ACETYLORNITHINE AMINOTRANSFERASE, MITOCHONDRIAL"/>
    <property type="match status" value="1"/>
</dbReference>
<keyword evidence="7" id="KW-1185">Reference proteome</keyword>
<protein>
    <submittedName>
        <fullName evidence="6">Acetylornithine aminotransferase</fullName>
    </submittedName>
</protein>
<dbReference type="Pfam" id="PF00202">
    <property type="entry name" value="Aminotran_3"/>
    <property type="match status" value="1"/>
</dbReference>
<dbReference type="Gene3D" id="3.40.640.10">
    <property type="entry name" value="Type I PLP-dependent aspartate aminotransferase-like (Major domain)"/>
    <property type="match status" value="1"/>
</dbReference>
<evidence type="ECO:0000256" key="1">
    <source>
        <dbReference type="ARBA" id="ARBA00001933"/>
    </source>
</evidence>
<comment type="similarity">
    <text evidence="5">Belongs to the class-III pyridoxal-phosphate-dependent aminotransferase family.</text>
</comment>
<dbReference type="GO" id="GO:0042802">
    <property type="term" value="F:identical protein binding"/>
    <property type="evidence" value="ECO:0007669"/>
    <property type="project" value="TreeGrafter"/>
</dbReference>
<evidence type="ECO:0000313" key="6">
    <source>
        <dbReference type="EMBL" id="SNS03507.1"/>
    </source>
</evidence>
<dbReference type="PANTHER" id="PTHR11986">
    <property type="entry name" value="AMINOTRANSFERASE CLASS III"/>
    <property type="match status" value="1"/>
</dbReference>
<dbReference type="PROSITE" id="PS00600">
    <property type="entry name" value="AA_TRANSFER_CLASS_3"/>
    <property type="match status" value="1"/>
</dbReference>
<dbReference type="Gene3D" id="3.90.1150.10">
    <property type="entry name" value="Aspartate Aminotransferase, domain 1"/>
    <property type="match status" value="1"/>
</dbReference>
<dbReference type="PIRSF" id="PIRSF000521">
    <property type="entry name" value="Transaminase_4ab_Lys_Orn"/>
    <property type="match status" value="1"/>
</dbReference>
<sequence length="393" mass="44320">MIKDWMMLDQQYILPTYGRMPIVVKKAEGMYITDENNETYLDLFSGLAVNALGHCHPQLLEEMQRQSSQFGHISNFFYNKPAIELAERLVNSTFPGKIYFANSGAESTEAAIKYIHKYSKDVGQEGVVVFKNSFHGRTLGALKLTRMEKVQQDFPSINMPVYELEKEDLQLLEMIFLKHQPAALLFEPIFGSGGVQVISKEFIEEARKLCDRYNVLLCMDEIQTGMGRTGELFTYQHTNITPDILLFAKGIGGGLPLGGILVAEKIAHYFKGGDHGTTFAPNPIAAALGKRTIEILQESILSQSKEMGVYLKEQLEALKSQYPEFIGEIRGKGLMIGVEILKNHDILNKQFHDRKILVNVTNVNILRLLPSLIIEKQHVDTFISNFSQIVSGW</sequence>
<evidence type="ECO:0000256" key="3">
    <source>
        <dbReference type="ARBA" id="ARBA00022679"/>
    </source>
</evidence>
<keyword evidence="3 6" id="KW-0808">Transferase</keyword>
<comment type="cofactor">
    <cofactor evidence="1">
        <name>pyridoxal 5'-phosphate</name>
        <dbReference type="ChEBI" id="CHEBI:597326"/>
    </cofactor>
</comment>
<dbReference type="NCBIfam" id="NF002325">
    <property type="entry name" value="PRK01278.1"/>
    <property type="match status" value="1"/>
</dbReference>
<dbReference type="RefSeq" id="WP_089281551.1">
    <property type="nucleotide sequence ID" value="NZ_FZOJ01000003.1"/>
</dbReference>
<dbReference type="AlphaFoldDB" id="A0A239B6I8"/>
<proteinExistence type="inferred from homology"/>
<dbReference type="SUPFAM" id="SSF53383">
    <property type="entry name" value="PLP-dependent transferases"/>
    <property type="match status" value="1"/>
</dbReference>
<dbReference type="InterPro" id="IPR050103">
    <property type="entry name" value="Class-III_PLP-dep_AT"/>
</dbReference>
<reference evidence="6 7" key="1">
    <citation type="submission" date="2017-06" db="EMBL/GenBank/DDBJ databases">
        <authorList>
            <person name="Kim H.J."/>
            <person name="Triplett B.A."/>
        </authorList>
    </citation>
    <scope>NUCLEOTIDE SEQUENCE [LARGE SCALE GENOMIC DNA]</scope>
    <source>
        <strain evidence="6 7">SCA</strain>
    </source>
</reference>
<dbReference type="InterPro" id="IPR015422">
    <property type="entry name" value="PyrdxlP-dep_Trfase_small"/>
</dbReference>
<organism evidence="6 7">
    <name type="scientific">Anaerovirgula multivorans</name>
    <dbReference type="NCBI Taxonomy" id="312168"/>
    <lineage>
        <taxon>Bacteria</taxon>
        <taxon>Bacillati</taxon>
        <taxon>Bacillota</taxon>
        <taxon>Clostridia</taxon>
        <taxon>Peptostreptococcales</taxon>
        <taxon>Natronincolaceae</taxon>
        <taxon>Anaerovirgula</taxon>
    </lineage>
</organism>
<dbReference type="CDD" id="cd00610">
    <property type="entry name" value="OAT_like"/>
    <property type="match status" value="1"/>
</dbReference>
<gene>
    <name evidence="6" type="ORF">SAMN05446037_100344</name>
</gene>
<evidence type="ECO:0000256" key="4">
    <source>
        <dbReference type="ARBA" id="ARBA00022898"/>
    </source>
</evidence>
<dbReference type="InterPro" id="IPR049704">
    <property type="entry name" value="Aminotrans_3_PPA_site"/>
</dbReference>
<keyword evidence="2 6" id="KW-0032">Aminotransferase</keyword>
<name>A0A239B6I8_9FIRM</name>
<dbReference type="GO" id="GO:0008483">
    <property type="term" value="F:transaminase activity"/>
    <property type="evidence" value="ECO:0007669"/>
    <property type="project" value="UniProtKB-KW"/>
</dbReference>
<dbReference type="InterPro" id="IPR015421">
    <property type="entry name" value="PyrdxlP-dep_Trfase_major"/>
</dbReference>
<evidence type="ECO:0000256" key="2">
    <source>
        <dbReference type="ARBA" id="ARBA00022576"/>
    </source>
</evidence>